<dbReference type="Pfam" id="PF20153">
    <property type="entry name" value="DUF6535"/>
    <property type="match status" value="2"/>
</dbReference>
<feature type="compositionally biased region" description="Polar residues" evidence="1">
    <location>
        <begin position="392"/>
        <end position="402"/>
    </location>
</feature>
<dbReference type="EMBL" id="SGPJ01000062">
    <property type="protein sequence ID" value="THG99997.1"/>
    <property type="molecule type" value="Genomic_DNA"/>
</dbReference>
<organism evidence="4 5">
    <name type="scientific">Hermanssonia centrifuga</name>
    <dbReference type="NCBI Taxonomy" id="98765"/>
    <lineage>
        <taxon>Eukaryota</taxon>
        <taxon>Fungi</taxon>
        <taxon>Dikarya</taxon>
        <taxon>Basidiomycota</taxon>
        <taxon>Agaricomycotina</taxon>
        <taxon>Agaricomycetes</taxon>
        <taxon>Polyporales</taxon>
        <taxon>Meruliaceae</taxon>
        <taxon>Hermanssonia</taxon>
    </lineage>
</organism>
<feature type="transmembrane region" description="Helical" evidence="2">
    <location>
        <begin position="197"/>
        <end position="214"/>
    </location>
</feature>
<evidence type="ECO:0000256" key="1">
    <source>
        <dbReference type="SAM" id="MobiDB-lite"/>
    </source>
</evidence>
<keyword evidence="2" id="KW-1133">Transmembrane helix</keyword>
<feature type="transmembrane region" description="Helical" evidence="2">
    <location>
        <begin position="428"/>
        <end position="450"/>
    </location>
</feature>
<feature type="domain" description="DUF6535" evidence="3">
    <location>
        <begin position="404"/>
        <end position="587"/>
    </location>
</feature>
<name>A0A4S4KQ74_9APHY</name>
<feature type="transmembrane region" description="Helical" evidence="2">
    <location>
        <begin position="568"/>
        <end position="586"/>
    </location>
</feature>
<dbReference type="Proteomes" id="UP000309038">
    <property type="component" value="Unassembled WGS sequence"/>
</dbReference>
<evidence type="ECO:0000259" key="3">
    <source>
        <dbReference type="Pfam" id="PF20153"/>
    </source>
</evidence>
<comment type="caution">
    <text evidence="4">The sequence shown here is derived from an EMBL/GenBank/DDBJ whole genome shotgun (WGS) entry which is preliminary data.</text>
</comment>
<feature type="transmembrane region" description="Helical" evidence="2">
    <location>
        <begin position="165"/>
        <end position="191"/>
    </location>
</feature>
<protein>
    <recommendedName>
        <fullName evidence="3">DUF6535 domain-containing protein</fullName>
    </recommendedName>
</protein>
<feature type="transmembrane region" description="Helical" evidence="2">
    <location>
        <begin position="592"/>
        <end position="616"/>
    </location>
</feature>
<feature type="region of interest" description="Disordered" evidence="1">
    <location>
        <begin position="338"/>
        <end position="359"/>
    </location>
</feature>
<feature type="compositionally biased region" description="Acidic residues" evidence="1">
    <location>
        <begin position="344"/>
        <end position="354"/>
    </location>
</feature>
<sequence>MPEPNTRDGNKAHPNATKETGWSGIEDYMGEDDKSQMKVLNEDIDDIPFVVSSYLLLQPDNSQLTVQLLDRISAQLARFEILPPFINSTASSTSASPAFQVSTSARWMNCLWFLSLIFSLSSALFGILAKQWIREYLQWRKVAAAPRENVLLRQLRIEAWDDWKVSVGISAIPALLELAVVLFLAGLVVLVWTLDEVVAIVITTAVSVVIMALSDRPRFSADCIDNEIRLAIQTFDQNAGYSDHYARHQFVMMTDLVIRSLDDCYVRNKDLMGTLLQKMLEAMTISLEKGYKNCGCYHSLPWTGSMLALSDWGLRFWMCSQPLWSLLDVLDKSLPAAGSNNEAGDGDDDSDEGDNPGVYKLPLTRRRVVLNLALSTLSLVPTAGAMPEPDTNKTSPNATQETGWSGIEDYLGEIDKSQMKVLNEDIDALLIFAGLFSAVLTAFVVPSYLLLQPDNSQLTVQLLVHISAQLARFEIVPPFINSTAPDTSASPPFQVSTSARWMNCLWLLSLIFSLSSALFGILAKQWIREYLMWKIISAAPRENVLLRQLRNEAWEDWKVSGGISTIPALLELAVVLFFAGLVVLVWTLDTVVAIVITAAVSVVIIILCTVTVLPAVYRRCPYKSPTGWACIIIFEPLIWVVRCIVRWVFNSIIILRHTWRAIARLDFSRKLAKVIRRRFVRSAVVPDEHEDDDEGSHADDELHECIWLPPFPRFSNWRERDLYIDDLGSSEISNINDIGYPYSYKTKVAKDICEVMPLVRALSWVRKGTEDPRLLNHVATSAESLHMDRVDTEARCYVFTYVLRKLYSAKSESKELLPLSKLKDQLRNKAYKTVGNGHKMFRGGIRSGSGHLDLQVDVLSLDPSDSWILSDLLLGDIMYALGNSSLDRQIMCMGLSQYFLFFFRYSREFDAGHNEMRLAVQMFDQNDGYSDPYARHQFVMMADLVIRSLNDCWMQDKDLMGTLLEKMSKAVTISLDKGYRNCGCYHPLPWVGSMLSCDSDQLRWLPSQLIRSFLDVLQRSQPASSSNNEDIRGREAFVMLNNRVEGLNPRPARGHSAIDAAADPAVLDSEVEPSGRILSESVATDPDAKDDTTAGAGDVDVQQGGNDNVAVPGSQSQAAQLSERISIPTGLPAEETQENRPLSHYQCNVTIRDVELAVPID</sequence>
<evidence type="ECO:0000313" key="4">
    <source>
        <dbReference type="EMBL" id="THG99997.1"/>
    </source>
</evidence>
<dbReference type="AlphaFoldDB" id="A0A4S4KQ74"/>
<feature type="compositionally biased region" description="Basic and acidic residues" evidence="1">
    <location>
        <begin position="1"/>
        <end position="11"/>
    </location>
</feature>
<feature type="region of interest" description="Disordered" evidence="1">
    <location>
        <begin position="1079"/>
        <end position="1114"/>
    </location>
</feature>
<feature type="region of interest" description="Disordered" evidence="1">
    <location>
        <begin position="383"/>
        <end position="402"/>
    </location>
</feature>
<evidence type="ECO:0000313" key="5">
    <source>
        <dbReference type="Proteomes" id="UP000309038"/>
    </source>
</evidence>
<feature type="transmembrane region" description="Helical" evidence="2">
    <location>
        <begin position="111"/>
        <end position="129"/>
    </location>
</feature>
<reference evidence="4 5" key="1">
    <citation type="submission" date="2019-02" db="EMBL/GenBank/DDBJ databases">
        <title>Genome sequencing of the rare red list fungi Phlebia centrifuga.</title>
        <authorList>
            <person name="Buettner E."/>
            <person name="Kellner H."/>
        </authorList>
    </citation>
    <scope>NUCLEOTIDE SEQUENCE [LARGE SCALE GENOMIC DNA]</scope>
    <source>
        <strain evidence="4 5">DSM 108282</strain>
    </source>
</reference>
<feature type="transmembrane region" description="Helical" evidence="2">
    <location>
        <begin position="500"/>
        <end position="523"/>
    </location>
</feature>
<keyword evidence="2" id="KW-0472">Membrane</keyword>
<dbReference type="InterPro" id="IPR045338">
    <property type="entry name" value="DUF6535"/>
</dbReference>
<keyword evidence="2" id="KW-0812">Transmembrane</keyword>
<feature type="domain" description="DUF6535" evidence="3">
    <location>
        <begin position="48"/>
        <end position="193"/>
    </location>
</feature>
<evidence type="ECO:0000256" key="2">
    <source>
        <dbReference type="SAM" id="Phobius"/>
    </source>
</evidence>
<keyword evidence="5" id="KW-1185">Reference proteome</keyword>
<feature type="region of interest" description="Disordered" evidence="1">
    <location>
        <begin position="1"/>
        <end position="27"/>
    </location>
</feature>
<proteinExistence type="predicted"/>
<accession>A0A4S4KQ74</accession>
<gene>
    <name evidence="4" type="ORF">EW026_g2450</name>
</gene>